<evidence type="ECO:0000313" key="3">
    <source>
        <dbReference type="EMBL" id="MBD1602344.1"/>
    </source>
</evidence>
<evidence type="ECO:0000313" key="4">
    <source>
        <dbReference type="Proteomes" id="UP000805841"/>
    </source>
</evidence>
<proteinExistence type="predicted"/>
<sequence>MHRIAMEFIARLWWRRAEVWLIAALLIGGGGIFGFQIAQWSLAMAYIKQVDVVRAAYDEALRQRDLRMDNISSKTERATEKAQEAASTANQAASTAKEAAEKAGQ</sequence>
<gene>
    <name evidence="2" type="ORF">HAQ05_21055</name>
    <name evidence="3" type="ORF">HAQ05_27055</name>
</gene>
<accession>A0ABR7Z6Z3</accession>
<protein>
    <recommendedName>
        <fullName evidence="5">Lipoprotein</fullName>
    </recommendedName>
</protein>
<evidence type="ECO:0000256" key="1">
    <source>
        <dbReference type="SAM" id="MobiDB-lite"/>
    </source>
</evidence>
<dbReference type="RefSeq" id="WP_190424166.1">
    <property type="nucleotide sequence ID" value="NZ_JAAOCA010000030.1"/>
</dbReference>
<evidence type="ECO:0008006" key="5">
    <source>
        <dbReference type="Google" id="ProtNLM"/>
    </source>
</evidence>
<dbReference type="Proteomes" id="UP000805841">
    <property type="component" value="Unassembled WGS sequence"/>
</dbReference>
<reference evidence="2 4" key="1">
    <citation type="journal article" date="2020" name="Insects">
        <title>Bacteria Belonging to Pseudomonas typographi sp. nov. from the Bark Beetle Ips typographus Have Genomic Potential to Aid in the Host Ecology.</title>
        <authorList>
            <person name="Peral-Aranega E."/>
            <person name="Saati-Santamaria Z."/>
            <person name="Kolarik M."/>
            <person name="Rivas R."/>
            <person name="Garcia-Fraile P."/>
        </authorList>
    </citation>
    <scope>NUCLEOTIDE SEQUENCE [LARGE SCALE GENOMIC DNA]</scope>
    <source>
        <strain evidence="2 4">CA3A</strain>
    </source>
</reference>
<dbReference type="EMBL" id="JAAOCA010000030">
    <property type="protein sequence ID" value="MBD1601172.1"/>
    <property type="molecule type" value="Genomic_DNA"/>
</dbReference>
<keyword evidence="4" id="KW-1185">Reference proteome</keyword>
<comment type="caution">
    <text evidence="2">The sequence shown here is derived from an EMBL/GenBank/DDBJ whole genome shotgun (WGS) entry which is preliminary data.</text>
</comment>
<name>A0ABR7Z6Z3_9PSED</name>
<feature type="compositionally biased region" description="Basic and acidic residues" evidence="1">
    <location>
        <begin position="72"/>
        <end position="83"/>
    </location>
</feature>
<feature type="compositionally biased region" description="Low complexity" evidence="1">
    <location>
        <begin position="84"/>
        <end position="97"/>
    </location>
</feature>
<feature type="region of interest" description="Disordered" evidence="1">
    <location>
        <begin position="72"/>
        <end position="105"/>
    </location>
</feature>
<dbReference type="EMBL" id="JAAOCA010000066">
    <property type="protein sequence ID" value="MBD1602344.1"/>
    <property type="molecule type" value="Genomic_DNA"/>
</dbReference>
<reference evidence="2" key="2">
    <citation type="submission" date="2020-03" db="EMBL/GenBank/DDBJ databases">
        <authorList>
            <person name="Peral-Aranega E."/>
        </authorList>
    </citation>
    <scope>NUCLEOTIDE SEQUENCE</scope>
    <source>
        <strain evidence="2">CA3A</strain>
    </source>
</reference>
<organism evidence="2 4">
    <name type="scientific">Pseudomonas typographi</name>
    <dbReference type="NCBI Taxonomy" id="2715964"/>
    <lineage>
        <taxon>Bacteria</taxon>
        <taxon>Pseudomonadati</taxon>
        <taxon>Pseudomonadota</taxon>
        <taxon>Gammaproteobacteria</taxon>
        <taxon>Pseudomonadales</taxon>
        <taxon>Pseudomonadaceae</taxon>
        <taxon>Pseudomonas</taxon>
    </lineage>
</organism>
<evidence type="ECO:0000313" key="2">
    <source>
        <dbReference type="EMBL" id="MBD1601172.1"/>
    </source>
</evidence>